<dbReference type="HAMAP" id="MF_00376">
    <property type="entry name" value="Dephospho_CoA_kinase"/>
    <property type="match status" value="1"/>
</dbReference>
<dbReference type="SUPFAM" id="SSF52540">
    <property type="entry name" value="P-loop containing nucleoside triphosphate hydrolases"/>
    <property type="match status" value="1"/>
</dbReference>
<evidence type="ECO:0000256" key="2">
    <source>
        <dbReference type="ARBA" id="ARBA00022840"/>
    </source>
</evidence>
<protein>
    <submittedName>
        <fullName evidence="5">Dephospho-CoA kinase</fullName>
    </submittedName>
</protein>
<dbReference type="PANTHER" id="PTHR10695">
    <property type="entry name" value="DEPHOSPHO-COA KINASE-RELATED"/>
    <property type="match status" value="1"/>
</dbReference>
<reference evidence="5 6" key="1">
    <citation type="submission" date="2017-05" db="EMBL/GenBank/DDBJ databases">
        <title>The Genome Sequence of Tsuchiyaea wingfieldii DSM 27421.</title>
        <authorList>
            <person name="Cuomo C."/>
            <person name="Passer A."/>
            <person name="Billmyre B."/>
            <person name="Heitman J."/>
        </authorList>
    </citation>
    <scope>NUCLEOTIDE SEQUENCE [LARGE SCALE GENOMIC DNA]</scope>
    <source>
        <strain evidence="5 6">DSM 27421</strain>
    </source>
</reference>
<keyword evidence="4" id="KW-0812">Transmembrane</keyword>
<feature type="region of interest" description="Disordered" evidence="3">
    <location>
        <begin position="248"/>
        <end position="291"/>
    </location>
</feature>
<evidence type="ECO:0000313" key="6">
    <source>
        <dbReference type="Proteomes" id="UP000322245"/>
    </source>
</evidence>
<evidence type="ECO:0000256" key="4">
    <source>
        <dbReference type="SAM" id="Phobius"/>
    </source>
</evidence>
<accession>A0A5D3B3M6</accession>
<organism evidence="5 6">
    <name type="scientific">Cryptococcus floricola</name>
    <dbReference type="NCBI Taxonomy" id="2591691"/>
    <lineage>
        <taxon>Eukaryota</taxon>
        <taxon>Fungi</taxon>
        <taxon>Dikarya</taxon>
        <taxon>Basidiomycota</taxon>
        <taxon>Agaricomycotina</taxon>
        <taxon>Tremellomycetes</taxon>
        <taxon>Tremellales</taxon>
        <taxon>Cryptococcaceae</taxon>
        <taxon>Cryptococcus</taxon>
    </lineage>
</organism>
<keyword evidence="4" id="KW-1133">Transmembrane helix</keyword>
<dbReference type="AlphaFoldDB" id="A0A5D3B3M6"/>
<dbReference type="GO" id="GO:0015937">
    <property type="term" value="P:coenzyme A biosynthetic process"/>
    <property type="evidence" value="ECO:0007669"/>
    <property type="project" value="InterPro"/>
</dbReference>
<evidence type="ECO:0000256" key="1">
    <source>
        <dbReference type="ARBA" id="ARBA00022741"/>
    </source>
</evidence>
<keyword evidence="1" id="KW-0547">Nucleotide-binding</keyword>
<sequence>MLVVGLTGGIASGKSSCKSTVSKLLSERHHIPIIDADLLAREVIAPGTSGYDLVVSHFGPDRVLQDDGVTLNRSAIGDIVFRDGEQRKWLNGVVHPRVRREMARSILRYWLKGEWCVIVDVPLLIEAGMWKWVGDIVVVYVNERLQLSRLLARHADDTPPLTQTQAQNRIASQLALSSKLNYATSVIDNSGSFTDLTDQVDRTVAKWKKQQGGSSGWWWRVCWLLPPVGLVAGALCLFATWRNGTRKSRRRGRGEVNSRAGKGDQTAERIELMEMRGGRRRAASGSITDED</sequence>
<feature type="transmembrane region" description="Helical" evidence="4">
    <location>
        <begin position="217"/>
        <end position="241"/>
    </location>
</feature>
<evidence type="ECO:0000313" key="5">
    <source>
        <dbReference type="EMBL" id="TYJ57632.1"/>
    </source>
</evidence>
<keyword evidence="2" id="KW-0067">ATP-binding</keyword>
<keyword evidence="4" id="KW-0472">Membrane</keyword>
<dbReference type="GO" id="GO:0004140">
    <property type="term" value="F:dephospho-CoA kinase activity"/>
    <property type="evidence" value="ECO:0007669"/>
    <property type="project" value="InterPro"/>
</dbReference>
<gene>
    <name evidence="5" type="ORF">B9479_001714</name>
</gene>
<dbReference type="EMBL" id="NIDF01000011">
    <property type="protein sequence ID" value="TYJ57632.1"/>
    <property type="molecule type" value="Genomic_DNA"/>
</dbReference>
<dbReference type="NCBIfam" id="TIGR00152">
    <property type="entry name" value="dephospho-CoA kinase"/>
    <property type="match status" value="1"/>
</dbReference>
<keyword evidence="6" id="KW-1185">Reference proteome</keyword>
<proteinExistence type="inferred from homology"/>
<dbReference type="Proteomes" id="UP000322245">
    <property type="component" value="Unassembled WGS sequence"/>
</dbReference>
<dbReference type="CDD" id="cd02022">
    <property type="entry name" value="DPCK"/>
    <property type="match status" value="1"/>
</dbReference>
<keyword evidence="5" id="KW-0808">Transferase</keyword>
<evidence type="ECO:0000256" key="3">
    <source>
        <dbReference type="SAM" id="MobiDB-lite"/>
    </source>
</evidence>
<dbReference type="PROSITE" id="PS51219">
    <property type="entry name" value="DPCK"/>
    <property type="match status" value="1"/>
</dbReference>
<dbReference type="Pfam" id="PF01121">
    <property type="entry name" value="CoaE"/>
    <property type="match status" value="1"/>
</dbReference>
<dbReference type="Gene3D" id="3.40.50.300">
    <property type="entry name" value="P-loop containing nucleotide triphosphate hydrolases"/>
    <property type="match status" value="1"/>
</dbReference>
<dbReference type="GO" id="GO:0005524">
    <property type="term" value="F:ATP binding"/>
    <property type="evidence" value="ECO:0007669"/>
    <property type="project" value="UniProtKB-KW"/>
</dbReference>
<dbReference type="InterPro" id="IPR027417">
    <property type="entry name" value="P-loop_NTPase"/>
</dbReference>
<dbReference type="PANTHER" id="PTHR10695:SF46">
    <property type="entry name" value="BIFUNCTIONAL COENZYME A SYNTHASE-RELATED"/>
    <property type="match status" value="1"/>
</dbReference>
<feature type="compositionally biased region" description="Basic and acidic residues" evidence="3">
    <location>
        <begin position="253"/>
        <end position="277"/>
    </location>
</feature>
<dbReference type="InterPro" id="IPR001977">
    <property type="entry name" value="Depp_CoAkinase"/>
</dbReference>
<name>A0A5D3B3M6_9TREE</name>
<comment type="caution">
    <text evidence="5">The sequence shown here is derived from an EMBL/GenBank/DDBJ whole genome shotgun (WGS) entry which is preliminary data.</text>
</comment>
<keyword evidence="5" id="KW-0418">Kinase</keyword>